<evidence type="ECO:0000313" key="1">
    <source>
        <dbReference type="EMBL" id="GAH79949.1"/>
    </source>
</evidence>
<name>X1JNX3_9ZZZZ</name>
<dbReference type="AlphaFoldDB" id="X1JNX3"/>
<accession>X1JNX3</accession>
<comment type="caution">
    <text evidence="1">The sequence shown here is derived from an EMBL/GenBank/DDBJ whole genome shotgun (WGS) entry which is preliminary data.</text>
</comment>
<dbReference type="EMBL" id="BARU01039332">
    <property type="protein sequence ID" value="GAH79949.1"/>
    <property type="molecule type" value="Genomic_DNA"/>
</dbReference>
<proteinExistence type="predicted"/>
<feature type="non-terminal residue" evidence="1">
    <location>
        <position position="1"/>
    </location>
</feature>
<organism evidence="1">
    <name type="scientific">marine sediment metagenome</name>
    <dbReference type="NCBI Taxonomy" id="412755"/>
    <lineage>
        <taxon>unclassified sequences</taxon>
        <taxon>metagenomes</taxon>
        <taxon>ecological metagenomes</taxon>
    </lineage>
</organism>
<protein>
    <submittedName>
        <fullName evidence="1">Uncharacterized protein</fullName>
    </submittedName>
</protein>
<sequence length="197" mass="21596">AGFVSQSGRNQANIIRMQYKNLANSYDHWNDKLALAFATVDGVVAKRFKDQVNNSKDNWATAMANKTLRLTGDKIRGMLASQAVFWATGDYKANQMSNGHELLVGGPYDLTQGVLRQQFRSAMMNLIVQAGVLIVAADFLAAEITAQNTLLCALTTMFNDAALDPCAEPDAAPTGYFGFVFEDPELKLHVRIQETSV</sequence>
<reference evidence="1" key="1">
    <citation type="journal article" date="2014" name="Front. Microbiol.">
        <title>High frequency of phylogenetically diverse reductive dehalogenase-homologous genes in deep subseafloor sedimentary metagenomes.</title>
        <authorList>
            <person name="Kawai M."/>
            <person name="Futagami T."/>
            <person name="Toyoda A."/>
            <person name="Takaki Y."/>
            <person name="Nishi S."/>
            <person name="Hori S."/>
            <person name="Arai W."/>
            <person name="Tsubouchi T."/>
            <person name="Morono Y."/>
            <person name="Uchiyama I."/>
            <person name="Ito T."/>
            <person name="Fujiyama A."/>
            <person name="Inagaki F."/>
            <person name="Takami H."/>
        </authorList>
    </citation>
    <scope>NUCLEOTIDE SEQUENCE</scope>
    <source>
        <strain evidence="1">Expedition CK06-06</strain>
    </source>
</reference>
<gene>
    <name evidence="1" type="ORF">S03H2_60980</name>
</gene>